<organism evidence="8 9">
    <name type="scientific">Allokutzneria albata</name>
    <name type="common">Kibdelosporangium albatum</name>
    <dbReference type="NCBI Taxonomy" id="211114"/>
    <lineage>
        <taxon>Bacteria</taxon>
        <taxon>Bacillati</taxon>
        <taxon>Actinomycetota</taxon>
        <taxon>Actinomycetes</taxon>
        <taxon>Pseudonocardiales</taxon>
        <taxon>Pseudonocardiaceae</taxon>
        <taxon>Allokutzneria</taxon>
    </lineage>
</organism>
<dbReference type="NCBIfam" id="TIGR03954">
    <property type="entry name" value="integ_memb_HG"/>
    <property type="match status" value="1"/>
</dbReference>
<gene>
    <name evidence="8" type="ORF">SAMN04489726_4311</name>
</gene>
<accession>A0A1G9XPQ1</accession>
<evidence type="ECO:0000256" key="2">
    <source>
        <dbReference type="ARBA" id="ARBA00022475"/>
    </source>
</evidence>
<evidence type="ECO:0000256" key="1">
    <source>
        <dbReference type="ARBA" id="ARBA00004651"/>
    </source>
</evidence>
<dbReference type="Pfam" id="PF12823">
    <property type="entry name" value="DUF3817"/>
    <property type="match status" value="1"/>
</dbReference>
<evidence type="ECO:0000256" key="3">
    <source>
        <dbReference type="ARBA" id="ARBA00022692"/>
    </source>
</evidence>
<feature type="transmembrane region" description="Helical" evidence="6">
    <location>
        <begin position="62"/>
        <end position="80"/>
    </location>
</feature>
<comment type="subcellular location">
    <subcellularLocation>
        <location evidence="1">Cell membrane</location>
        <topology evidence="1">Multi-pass membrane protein</topology>
    </subcellularLocation>
</comment>
<keyword evidence="2" id="KW-1003">Cell membrane</keyword>
<evidence type="ECO:0000256" key="6">
    <source>
        <dbReference type="SAM" id="Phobius"/>
    </source>
</evidence>
<dbReference type="GO" id="GO:0005886">
    <property type="term" value="C:plasma membrane"/>
    <property type="evidence" value="ECO:0007669"/>
    <property type="project" value="UniProtKB-SubCell"/>
</dbReference>
<dbReference type="EMBL" id="LT629701">
    <property type="protein sequence ID" value="SDM98233.1"/>
    <property type="molecule type" value="Genomic_DNA"/>
</dbReference>
<dbReference type="eggNOG" id="ENOG5032ZYK">
    <property type="taxonomic scope" value="Bacteria"/>
</dbReference>
<feature type="transmembrane region" description="Helical" evidence="6">
    <location>
        <begin position="29"/>
        <end position="50"/>
    </location>
</feature>
<evidence type="ECO:0000259" key="7">
    <source>
        <dbReference type="Pfam" id="PF12823"/>
    </source>
</evidence>
<name>A0A1G9XPQ1_ALLAB</name>
<dbReference type="PANTHER" id="PTHR40077">
    <property type="entry name" value="MEMBRANE PROTEIN-RELATED"/>
    <property type="match status" value="1"/>
</dbReference>
<dbReference type="Proteomes" id="UP000183376">
    <property type="component" value="Chromosome I"/>
</dbReference>
<dbReference type="STRING" id="211114.SAMN04489726_4311"/>
<evidence type="ECO:0000313" key="8">
    <source>
        <dbReference type="EMBL" id="SDM98233.1"/>
    </source>
</evidence>
<dbReference type="PANTHER" id="PTHR40077:SF1">
    <property type="entry name" value="MEMBRANE PROTEIN"/>
    <property type="match status" value="1"/>
</dbReference>
<evidence type="ECO:0000256" key="4">
    <source>
        <dbReference type="ARBA" id="ARBA00022989"/>
    </source>
</evidence>
<keyword evidence="5 6" id="KW-0472">Membrane</keyword>
<protein>
    <submittedName>
        <fullName evidence="8">Integral membrane protein</fullName>
    </submittedName>
</protein>
<dbReference type="AlphaFoldDB" id="A0A1G9XPQ1"/>
<evidence type="ECO:0000313" key="9">
    <source>
        <dbReference type="Proteomes" id="UP000183376"/>
    </source>
</evidence>
<feature type="domain" description="DUF3817" evidence="7">
    <location>
        <begin position="27"/>
        <end position="114"/>
    </location>
</feature>
<proteinExistence type="predicted"/>
<keyword evidence="4 6" id="KW-1133">Transmembrane helix</keyword>
<dbReference type="InterPro" id="IPR023845">
    <property type="entry name" value="DUF3817_TM"/>
</dbReference>
<keyword evidence="9" id="KW-1185">Reference proteome</keyword>
<reference evidence="8 9" key="1">
    <citation type="submission" date="2016-10" db="EMBL/GenBank/DDBJ databases">
        <authorList>
            <person name="de Groot N.N."/>
        </authorList>
    </citation>
    <scope>NUCLEOTIDE SEQUENCE [LARGE SCALE GENOMIC DNA]</scope>
    <source>
        <strain evidence="8 9">DSM 44149</strain>
    </source>
</reference>
<keyword evidence="3 6" id="KW-0812">Transmembrane</keyword>
<feature type="transmembrane region" description="Helical" evidence="6">
    <location>
        <begin position="92"/>
        <end position="108"/>
    </location>
</feature>
<sequence>MIQGTLHTGLVESSRFEGAPVLSTPAGRFRLIAIAEACSWIGLLIGMLFEHVLRVTDIGVKIFGPVHGGLFVIYVLLAFLVRKPLGWDNRTLVWALVASIPPAATVWFERWAARTGRMEPVADSVTA</sequence>
<evidence type="ECO:0000256" key="5">
    <source>
        <dbReference type="ARBA" id="ARBA00023136"/>
    </source>
</evidence>